<keyword evidence="2" id="KW-0815">Transposition</keyword>
<comment type="caution">
    <text evidence="7">The sequence shown here is derived from an EMBL/GenBank/DDBJ whole genome shotgun (WGS) entry which is preliminary data.</text>
</comment>
<dbReference type="PANTHER" id="PTHR33258">
    <property type="entry name" value="TRANSPOSASE INSL FOR INSERTION SEQUENCE ELEMENT IS186A-RELATED"/>
    <property type="match status" value="1"/>
</dbReference>
<reference evidence="7" key="1">
    <citation type="submission" date="2019-08" db="EMBL/GenBank/DDBJ databases">
        <authorList>
            <person name="Kucharzyk K."/>
            <person name="Murdoch R.W."/>
            <person name="Higgins S."/>
            <person name="Loffler F."/>
        </authorList>
    </citation>
    <scope>NUCLEOTIDE SEQUENCE</scope>
</reference>
<name>A0A645AMD6_9ZZZZ</name>
<gene>
    <name evidence="7" type="ORF">SDC9_101058</name>
</gene>
<evidence type="ECO:0000259" key="5">
    <source>
        <dbReference type="Pfam" id="PF01609"/>
    </source>
</evidence>
<dbReference type="Gene3D" id="3.90.350.10">
    <property type="entry name" value="Transposase Inhibitor Protein From Tn5, Chain A, domain 1"/>
    <property type="match status" value="1"/>
</dbReference>
<feature type="domain" description="Transposase IS4-like" evidence="5">
    <location>
        <begin position="126"/>
        <end position="336"/>
    </location>
</feature>
<dbReference type="SUPFAM" id="SSF53098">
    <property type="entry name" value="Ribonuclease H-like"/>
    <property type="match status" value="1"/>
</dbReference>
<dbReference type="GO" id="GO:0006313">
    <property type="term" value="P:DNA transposition"/>
    <property type="evidence" value="ECO:0007669"/>
    <property type="project" value="InterPro"/>
</dbReference>
<evidence type="ECO:0000256" key="4">
    <source>
        <dbReference type="ARBA" id="ARBA00023172"/>
    </source>
</evidence>
<dbReference type="Pfam" id="PF01609">
    <property type="entry name" value="DDE_Tnp_1"/>
    <property type="match status" value="1"/>
</dbReference>
<keyword evidence="3" id="KW-0238">DNA-binding</keyword>
<evidence type="ECO:0000256" key="2">
    <source>
        <dbReference type="ARBA" id="ARBA00022578"/>
    </source>
</evidence>
<evidence type="ECO:0000256" key="3">
    <source>
        <dbReference type="ARBA" id="ARBA00023125"/>
    </source>
</evidence>
<dbReference type="InterPro" id="IPR012337">
    <property type="entry name" value="RNaseH-like_sf"/>
</dbReference>
<evidence type="ECO:0000256" key="1">
    <source>
        <dbReference type="ARBA" id="ARBA00010075"/>
    </source>
</evidence>
<dbReference type="InterPro" id="IPR047952">
    <property type="entry name" value="Transpos_IS4"/>
</dbReference>
<keyword evidence="4" id="KW-0233">DNA recombination</keyword>
<comment type="similarity">
    <text evidence="1">Belongs to the transposase 11 family.</text>
</comment>
<dbReference type="GO" id="GO:0003677">
    <property type="term" value="F:DNA binding"/>
    <property type="evidence" value="ECO:0007669"/>
    <property type="project" value="UniProtKB-KW"/>
</dbReference>
<protein>
    <submittedName>
        <fullName evidence="7">IS4 family transposase ISPg4</fullName>
    </submittedName>
</protein>
<dbReference type="InterPro" id="IPR025399">
    <property type="entry name" value="DUF4372"/>
</dbReference>
<evidence type="ECO:0000259" key="6">
    <source>
        <dbReference type="Pfam" id="PF14294"/>
    </source>
</evidence>
<dbReference type="Pfam" id="PF14294">
    <property type="entry name" value="DUF4372"/>
    <property type="match status" value="1"/>
</dbReference>
<accession>A0A645AMD6</accession>
<dbReference type="InterPro" id="IPR002559">
    <property type="entry name" value="Transposase_11"/>
</dbReference>
<dbReference type="NCBIfam" id="NF033592">
    <property type="entry name" value="transpos_IS4_1"/>
    <property type="match status" value="1"/>
</dbReference>
<sequence>MIKCMSLFSQILSEMSLSTVSFEQLVLKHGNDRNAKGFTSKAQLVAMIFSHLARADSLREITNGLLCCNGKVKHLGIKAAPKRSTLAYANEHRSADLYEEYFWKQLQHFRTRNMLEKSSKKFKFKNKLFLFDSTTISLCLSLFPWADYRQTKGGVKVHVLLDQSDYMPSFITITDAKIHDSAVSKTLNLKPGSIIAADRGYLDFEQFSRWNKSKIFFVTRMKDNICYKTVIHGCGAYGSNVRSDDEIILTGINTKIKYPKKLRLVTVWNEEKQEEIKILTNNFKLAASTIGAIYKERWEIELFFKTLKQTLNVKTFIGTSENALRIQIWTAMISLLIIRWLHHLSKMKWSFSVMSAMLRLNLFTYRPLPEWLDRPYETPPAVPVPEQQLIFN</sequence>
<organism evidence="7">
    <name type="scientific">bioreactor metagenome</name>
    <dbReference type="NCBI Taxonomy" id="1076179"/>
    <lineage>
        <taxon>unclassified sequences</taxon>
        <taxon>metagenomes</taxon>
        <taxon>ecological metagenomes</taxon>
    </lineage>
</organism>
<proteinExistence type="inferred from homology"/>
<dbReference type="EMBL" id="VSSQ01014730">
    <property type="protein sequence ID" value="MPM54280.1"/>
    <property type="molecule type" value="Genomic_DNA"/>
</dbReference>
<dbReference type="PANTHER" id="PTHR33258:SF1">
    <property type="entry name" value="TRANSPOSASE INSL FOR INSERTION SEQUENCE ELEMENT IS186A-RELATED"/>
    <property type="match status" value="1"/>
</dbReference>
<dbReference type="AlphaFoldDB" id="A0A645AMD6"/>
<feature type="domain" description="DUF4372" evidence="6">
    <location>
        <begin position="5"/>
        <end position="78"/>
    </location>
</feature>
<evidence type="ECO:0000313" key="7">
    <source>
        <dbReference type="EMBL" id="MPM54280.1"/>
    </source>
</evidence>
<dbReference type="GO" id="GO:0004803">
    <property type="term" value="F:transposase activity"/>
    <property type="evidence" value="ECO:0007669"/>
    <property type="project" value="InterPro"/>
</dbReference>